<proteinExistence type="predicted"/>
<keyword evidence="1" id="KW-0472">Membrane</keyword>
<evidence type="ECO:0000313" key="4">
    <source>
        <dbReference type="Proteomes" id="UP001310890"/>
    </source>
</evidence>
<comment type="caution">
    <text evidence="3">The sequence shown here is derived from an EMBL/GenBank/DDBJ whole genome shotgun (WGS) entry which is preliminary data.</text>
</comment>
<dbReference type="InterPro" id="IPR056144">
    <property type="entry name" value="DUF7727"/>
</dbReference>
<dbReference type="AlphaFoldDB" id="A0AAN7TCM4"/>
<feature type="domain" description="DUF7727" evidence="2">
    <location>
        <begin position="1"/>
        <end position="125"/>
    </location>
</feature>
<organism evidence="3 4">
    <name type="scientific">Meristemomyces frigidus</name>
    <dbReference type="NCBI Taxonomy" id="1508187"/>
    <lineage>
        <taxon>Eukaryota</taxon>
        <taxon>Fungi</taxon>
        <taxon>Dikarya</taxon>
        <taxon>Ascomycota</taxon>
        <taxon>Pezizomycotina</taxon>
        <taxon>Dothideomycetes</taxon>
        <taxon>Dothideomycetidae</taxon>
        <taxon>Mycosphaerellales</taxon>
        <taxon>Teratosphaeriaceae</taxon>
        <taxon>Meristemomyces</taxon>
    </lineage>
</organism>
<feature type="transmembrane region" description="Helical" evidence="1">
    <location>
        <begin position="83"/>
        <end position="101"/>
    </location>
</feature>
<gene>
    <name evidence="3" type="ORF">LTR62_007099</name>
</gene>
<name>A0AAN7TCM4_9PEZI</name>
<dbReference type="Proteomes" id="UP001310890">
    <property type="component" value="Unassembled WGS sequence"/>
</dbReference>
<keyword evidence="1" id="KW-0812">Transmembrane</keyword>
<dbReference type="PANTHER" id="PTHR40629">
    <property type="entry name" value="PRO41 PROTEIN"/>
    <property type="match status" value="1"/>
</dbReference>
<feature type="transmembrane region" description="Helical" evidence="1">
    <location>
        <begin position="12"/>
        <end position="32"/>
    </location>
</feature>
<dbReference type="EMBL" id="JAVRRL010000066">
    <property type="protein sequence ID" value="KAK5109330.1"/>
    <property type="molecule type" value="Genomic_DNA"/>
</dbReference>
<keyword evidence="1" id="KW-1133">Transmembrane helix</keyword>
<evidence type="ECO:0000256" key="1">
    <source>
        <dbReference type="SAM" id="Phobius"/>
    </source>
</evidence>
<reference evidence="3" key="1">
    <citation type="submission" date="2023-08" db="EMBL/GenBank/DDBJ databases">
        <title>Black Yeasts Isolated from many extreme environments.</title>
        <authorList>
            <person name="Coleine C."/>
            <person name="Stajich J.E."/>
            <person name="Selbmann L."/>
        </authorList>
    </citation>
    <scope>NUCLEOTIDE SEQUENCE</scope>
    <source>
        <strain evidence="3">CCFEE 5401</strain>
    </source>
</reference>
<dbReference type="PANTHER" id="PTHR40629:SF1">
    <property type="entry name" value="PRO41 PROTEIN"/>
    <property type="match status" value="1"/>
</dbReference>
<evidence type="ECO:0000313" key="3">
    <source>
        <dbReference type="EMBL" id="KAK5109330.1"/>
    </source>
</evidence>
<evidence type="ECO:0000259" key="2">
    <source>
        <dbReference type="Pfam" id="PF24853"/>
    </source>
</evidence>
<feature type="transmembrane region" description="Helical" evidence="1">
    <location>
        <begin position="52"/>
        <end position="71"/>
    </location>
</feature>
<protein>
    <recommendedName>
        <fullName evidence="2">DUF7727 domain-containing protein</fullName>
    </recommendedName>
</protein>
<dbReference type="Pfam" id="PF24853">
    <property type="entry name" value="DUF7727"/>
    <property type="match status" value="1"/>
</dbReference>
<sequence>MGRLIKNHWARLIVLTAAIYHLASTIQCFFWPKFFFDFYTKNFDAAFKPIPIFQIINLLIAFTTLAYEWPLKYVAGTKLHGSVEARMVWLPFCALAAVMIYQATNPAVYYCVATGVYFWGFCEGEVICAVPWTLPKRVERRGRVEKV</sequence>
<accession>A0AAN7TCM4</accession>